<organism evidence="2 3">
    <name type="scientific">Lasius niger</name>
    <name type="common">Black garden ant</name>
    <dbReference type="NCBI Taxonomy" id="67767"/>
    <lineage>
        <taxon>Eukaryota</taxon>
        <taxon>Metazoa</taxon>
        <taxon>Ecdysozoa</taxon>
        <taxon>Arthropoda</taxon>
        <taxon>Hexapoda</taxon>
        <taxon>Insecta</taxon>
        <taxon>Pterygota</taxon>
        <taxon>Neoptera</taxon>
        <taxon>Endopterygota</taxon>
        <taxon>Hymenoptera</taxon>
        <taxon>Apocrita</taxon>
        <taxon>Aculeata</taxon>
        <taxon>Formicoidea</taxon>
        <taxon>Formicidae</taxon>
        <taxon>Formicinae</taxon>
        <taxon>Lasius</taxon>
        <taxon>Lasius</taxon>
    </lineage>
</organism>
<gene>
    <name evidence="2" type="ORF">RF55_13089</name>
</gene>
<accession>A0A0J7KBE2</accession>
<dbReference type="OrthoDB" id="6778479at2759"/>
<evidence type="ECO:0000313" key="3">
    <source>
        <dbReference type="Proteomes" id="UP000036403"/>
    </source>
</evidence>
<dbReference type="AlphaFoldDB" id="A0A0J7KBE2"/>
<protein>
    <submittedName>
        <fullName evidence="2">Copia protein</fullName>
    </submittedName>
</protein>
<dbReference type="STRING" id="67767.A0A0J7KBE2"/>
<proteinExistence type="predicted"/>
<keyword evidence="3" id="KW-1185">Reference proteome</keyword>
<dbReference type="Proteomes" id="UP000036403">
    <property type="component" value="Unassembled WGS sequence"/>
</dbReference>
<dbReference type="EMBL" id="LBMM01010233">
    <property type="protein sequence ID" value="KMQ87589.1"/>
    <property type="molecule type" value="Genomic_DNA"/>
</dbReference>
<evidence type="ECO:0000256" key="1">
    <source>
        <dbReference type="SAM" id="MobiDB-lite"/>
    </source>
</evidence>
<feature type="region of interest" description="Disordered" evidence="1">
    <location>
        <begin position="142"/>
        <end position="228"/>
    </location>
</feature>
<comment type="caution">
    <text evidence="2">The sequence shown here is derived from an EMBL/GenBank/DDBJ whole genome shotgun (WGS) entry which is preliminary data.</text>
</comment>
<sequence length="255" mass="28823">MAYEVNLKAWDKADRAACQIIVKALEAKVMALLVACDNAREMWDKLHGILEQQTKQASHVVQSEYFGFSMDLSDDMVTHIIKFEGLILRIQHLNVKPDKSSVIVKLLDTLPEEYESLRQAWWARPDNQQTVENLVALLTSDEKRRMHQNRKNEGTTALVASKSKSNVAGRNEHSGAVDNKSQQQKKPVLPTAGKTKRKKPNFKSHGCSGIGHIRRHCPSEKSKKTTNSEQAYVSEVMVAEPNIHSWIVDTVQRTI</sequence>
<name>A0A0J7KBE2_LASNI</name>
<dbReference type="Pfam" id="PF14223">
    <property type="entry name" value="Retrotran_gag_2"/>
    <property type="match status" value="1"/>
</dbReference>
<reference evidence="2 3" key="1">
    <citation type="submission" date="2015-04" db="EMBL/GenBank/DDBJ databases">
        <title>Lasius niger genome sequencing.</title>
        <authorList>
            <person name="Konorov E.A."/>
            <person name="Nikitin M.A."/>
            <person name="Kirill M.V."/>
            <person name="Chang P."/>
        </authorList>
    </citation>
    <scope>NUCLEOTIDE SEQUENCE [LARGE SCALE GENOMIC DNA]</scope>
    <source>
        <tissue evidence="2">Whole</tissue>
    </source>
</reference>
<dbReference type="PaxDb" id="67767-A0A0J7KBE2"/>
<evidence type="ECO:0000313" key="2">
    <source>
        <dbReference type="EMBL" id="KMQ87589.1"/>
    </source>
</evidence>